<keyword evidence="2" id="KW-0732">Signal</keyword>
<feature type="chain" id="PRO_5003941285" evidence="2">
    <location>
        <begin position="27"/>
        <end position="211"/>
    </location>
</feature>
<dbReference type="KEGG" id="ddl:Desdi_0889"/>
<gene>
    <name evidence="3" type="ordered locus">Desdi_0889</name>
</gene>
<feature type="transmembrane region" description="Helical" evidence="1">
    <location>
        <begin position="185"/>
        <end position="203"/>
    </location>
</feature>
<evidence type="ECO:0000256" key="1">
    <source>
        <dbReference type="SAM" id="Phobius"/>
    </source>
</evidence>
<proteinExistence type="predicted"/>
<reference evidence="4" key="1">
    <citation type="submission" date="2012-02" db="EMBL/GenBank/DDBJ databases">
        <title>Complete sequence of Desulfitobacterium dichloroeliminans LMG P-21439.</title>
        <authorList>
            <person name="Lucas S."/>
            <person name="Han J."/>
            <person name="Lapidus A."/>
            <person name="Cheng J.-F."/>
            <person name="Goodwin L."/>
            <person name="Pitluck S."/>
            <person name="Peters L."/>
            <person name="Ovchinnikova G."/>
            <person name="Teshima H."/>
            <person name="Detter J.C."/>
            <person name="Han C."/>
            <person name="Tapia R."/>
            <person name="Land M."/>
            <person name="Hauser L."/>
            <person name="Kyrpides N."/>
            <person name="Ivanova N."/>
            <person name="Pagani I."/>
            <person name="Kruse T."/>
            <person name="de Vos W.M."/>
            <person name="Boon N."/>
            <person name="Smidt H."/>
            <person name="Woyke T."/>
        </authorList>
    </citation>
    <scope>NUCLEOTIDE SEQUENCE [LARGE SCALE GENOMIC DNA]</scope>
    <source>
        <strain evidence="4">LMG P-21439 / DCA1</strain>
    </source>
</reference>
<feature type="signal peptide" evidence="2">
    <location>
        <begin position="1"/>
        <end position="26"/>
    </location>
</feature>
<dbReference type="OrthoDB" id="2067368at2"/>
<evidence type="ECO:0000256" key="2">
    <source>
        <dbReference type="SAM" id="SignalP"/>
    </source>
</evidence>
<keyword evidence="1" id="KW-0812">Transmembrane</keyword>
<dbReference type="Proteomes" id="UP000010797">
    <property type="component" value="Chromosome"/>
</dbReference>
<protein>
    <submittedName>
        <fullName evidence="3">Uncharacterized protein</fullName>
    </submittedName>
</protein>
<evidence type="ECO:0000313" key="4">
    <source>
        <dbReference type="Proteomes" id="UP000010797"/>
    </source>
</evidence>
<dbReference type="eggNOG" id="ENOG50337GC">
    <property type="taxonomic scope" value="Bacteria"/>
</dbReference>
<dbReference type="AlphaFoldDB" id="L0F5E8"/>
<keyword evidence="4" id="KW-1185">Reference proteome</keyword>
<organism evidence="3 4">
    <name type="scientific">Desulfitobacterium dichloroeliminans (strain LMG P-21439 / DCA1)</name>
    <dbReference type="NCBI Taxonomy" id="871963"/>
    <lineage>
        <taxon>Bacteria</taxon>
        <taxon>Bacillati</taxon>
        <taxon>Bacillota</taxon>
        <taxon>Clostridia</taxon>
        <taxon>Eubacteriales</taxon>
        <taxon>Desulfitobacteriaceae</taxon>
        <taxon>Desulfitobacterium</taxon>
    </lineage>
</organism>
<name>L0F5E8_DESDL</name>
<dbReference type="EMBL" id="CP003344">
    <property type="protein sequence ID" value="AGA68412.1"/>
    <property type="molecule type" value="Genomic_DNA"/>
</dbReference>
<sequence length="211" mass="21825">MLKFKFAKSLVLGMCLTIAFSGAVYASDDKTSAEAAGQVQPAAASTMLAPDTAVSSPAYPGLDIPADLLNRQREIDQFVFEQHRGEFAEKGFSVTHTGPMADYVEIGIEPYSEASAEYLYGIFGKEKVKVVEGQLAVALAATSGGAEPALDTPLSAPVGGVVADVSITSSESGDKGTEESASSNTLLYGIGAVVVLGAGAFGIKRILPQKK</sequence>
<dbReference type="HOGENOM" id="CLU_1303269_0_0_9"/>
<accession>L0F5E8</accession>
<evidence type="ECO:0000313" key="3">
    <source>
        <dbReference type="EMBL" id="AGA68412.1"/>
    </source>
</evidence>
<dbReference type="RefSeq" id="WP_015261413.1">
    <property type="nucleotide sequence ID" value="NC_019903.1"/>
</dbReference>
<keyword evidence="1" id="KW-0472">Membrane</keyword>
<keyword evidence="1" id="KW-1133">Transmembrane helix</keyword>